<dbReference type="STRING" id="1754190.A0A1Y2AD94"/>
<reference evidence="2 3" key="1">
    <citation type="submission" date="2016-08" db="EMBL/GenBank/DDBJ databases">
        <title>A Parts List for Fungal Cellulosomes Revealed by Comparative Genomics.</title>
        <authorList>
            <consortium name="DOE Joint Genome Institute"/>
            <person name="Haitjema C.H."/>
            <person name="Gilmore S.P."/>
            <person name="Henske J.K."/>
            <person name="Solomon K.V."/>
            <person name="De Groot R."/>
            <person name="Kuo A."/>
            <person name="Mondo S.J."/>
            <person name="Salamov A.A."/>
            <person name="Labutti K."/>
            <person name="Zhao Z."/>
            <person name="Chiniquy J."/>
            <person name="Barry K."/>
            <person name="Brewer H.M."/>
            <person name="Purvine S.O."/>
            <person name="Wright A.T."/>
            <person name="Boxma B."/>
            <person name="Van Alen T."/>
            <person name="Hackstein J.H."/>
            <person name="Baker S.E."/>
            <person name="Grigoriev I.V."/>
            <person name="O'Malley M.A."/>
        </authorList>
    </citation>
    <scope>NUCLEOTIDE SEQUENCE [LARGE SCALE GENOMIC DNA]</scope>
    <source>
        <strain evidence="2 3">G1</strain>
    </source>
</reference>
<keyword evidence="1" id="KW-0812">Transmembrane</keyword>
<feature type="transmembrane region" description="Helical" evidence="1">
    <location>
        <begin position="34"/>
        <end position="58"/>
    </location>
</feature>
<evidence type="ECO:0000313" key="3">
    <source>
        <dbReference type="Proteomes" id="UP000193920"/>
    </source>
</evidence>
<evidence type="ECO:0000313" key="2">
    <source>
        <dbReference type="EMBL" id="ORY20518.1"/>
    </source>
</evidence>
<dbReference type="EMBL" id="MCOG01000287">
    <property type="protein sequence ID" value="ORY20518.1"/>
    <property type="molecule type" value="Genomic_DNA"/>
</dbReference>
<keyword evidence="3" id="KW-1185">Reference proteome</keyword>
<dbReference type="OrthoDB" id="2129017at2759"/>
<sequence length="106" mass="12347">MDFSNVPIELLEVSNYLQKIMKKKVGNFNADKAIYFYVKTLAFIIGIIGLFFLVRFLVFKVTQRIGQKSGRHGGLMILPELFADCTFREKFIPLYQFSETKLQKLE</sequence>
<keyword evidence="1" id="KW-1133">Transmembrane helix</keyword>
<comment type="caution">
    <text evidence="2">The sequence shown here is derived from an EMBL/GenBank/DDBJ whole genome shotgun (WGS) entry which is preliminary data.</text>
</comment>
<dbReference type="GO" id="GO:0005789">
    <property type="term" value="C:endoplasmic reticulum membrane"/>
    <property type="evidence" value="ECO:0007669"/>
    <property type="project" value="InterPro"/>
</dbReference>
<dbReference type="AlphaFoldDB" id="A0A1Y2AD94"/>
<organism evidence="2 3">
    <name type="scientific">Neocallimastix californiae</name>
    <dbReference type="NCBI Taxonomy" id="1754190"/>
    <lineage>
        <taxon>Eukaryota</taxon>
        <taxon>Fungi</taxon>
        <taxon>Fungi incertae sedis</taxon>
        <taxon>Chytridiomycota</taxon>
        <taxon>Chytridiomycota incertae sedis</taxon>
        <taxon>Neocallimastigomycetes</taxon>
        <taxon>Neocallimastigales</taxon>
        <taxon>Neocallimastigaceae</taxon>
        <taxon>Neocallimastix</taxon>
    </lineage>
</organism>
<name>A0A1Y2AD94_9FUNG</name>
<dbReference type="InterPro" id="IPR004728">
    <property type="entry name" value="Sec62"/>
</dbReference>
<proteinExistence type="predicted"/>
<accession>A0A1Y2AD94</accession>
<dbReference type="Pfam" id="PF03839">
    <property type="entry name" value="Sec62"/>
    <property type="match status" value="1"/>
</dbReference>
<protein>
    <submittedName>
        <fullName evidence="2">Uncharacterized protein</fullName>
    </submittedName>
</protein>
<gene>
    <name evidence="2" type="ORF">LY90DRAFT_516710</name>
</gene>
<dbReference type="GO" id="GO:0015031">
    <property type="term" value="P:protein transport"/>
    <property type="evidence" value="ECO:0007669"/>
    <property type="project" value="InterPro"/>
</dbReference>
<dbReference type="Proteomes" id="UP000193920">
    <property type="component" value="Unassembled WGS sequence"/>
</dbReference>
<keyword evidence="1" id="KW-0472">Membrane</keyword>
<evidence type="ECO:0000256" key="1">
    <source>
        <dbReference type="SAM" id="Phobius"/>
    </source>
</evidence>